<accession>A0ABP0L744</accession>
<protein>
    <submittedName>
        <fullName evidence="2">Uncharacterized protein</fullName>
    </submittedName>
</protein>
<feature type="coiled-coil region" evidence="1">
    <location>
        <begin position="222"/>
        <end position="249"/>
    </location>
</feature>
<reference evidence="2 3" key="1">
    <citation type="submission" date="2024-02" db="EMBL/GenBank/DDBJ databases">
        <authorList>
            <person name="Chen Y."/>
            <person name="Shah S."/>
            <person name="Dougan E. K."/>
            <person name="Thang M."/>
            <person name="Chan C."/>
        </authorList>
    </citation>
    <scope>NUCLEOTIDE SEQUENCE [LARGE SCALE GENOMIC DNA]</scope>
</reference>
<keyword evidence="3" id="KW-1185">Reference proteome</keyword>
<organism evidence="2 3">
    <name type="scientific">Durusdinium trenchii</name>
    <dbReference type="NCBI Taxonomy" id="1381693"/>
    <lineage>
        <taxon>Eukaryota</taxon>
        <taxon>Sar</taxon>
        <taxon>Alveolata</taxon>
        <taxon>Dinophyceae</taxon>
        <taxon>Suessiales</taxon>
        <taxon>Symbiodiniaceae</taxon>
        <taxon>Durusdinium</taxon>
    </lineage>
</organism>
<evidence type="ECO:0000313" key="2">
    <source>
        <dbReference type="EMBL" id="CAK9034992.1"/>
    </source>
</evidence>
<gene>
    <name evidence="2" type="ORF">SCF082_LOCUS21104</name>
</gene>
<keyword evidence="1" id="KW-0175">Coiled coil</keyword>
<proteinExistence type="predicted"/>
<dbReference type="EMBL" id="CAXAMM010014914">
    <property type="protein sequence ID" value="CAK9034992.1"/>
    <property type="molecule type" value="Genomic_DNA"/>
</dbReference>
<sequence length="250" mass="27112">METNQPTPEDFYNLLKEFVTFLHKNCPSDGVAQAESALDMMSLSLLHGMMVDKWYETASPILKDIMARQTGPVVAAFDNCSIKVIANIGAGAILENDATPEAVKESIWLYLDRLTATSVAIKQPSAVRAPAPTPSNSPQPTTKPAAINNIIKGVTESLPQVISGLNEVLKQNGVDSENPVGDFIKQMMNPQAMQPGMANNMMALATGQGQESPAMAEAASMMDTDVADIQRKLKKLKKLEEQIARKQQQK</sequence>
<evidence type="ECO:0000256" key="1">
    <source>
        <dbReference type="SAM" id="Coils"/>
    </source>
</evidence>
<dbReference type="Proteomes" id="UP001642464">
    <property type="component" value="Unassembled WGS sequence"/>
</dbReference>
<name>A0ABP0L744_9DINO</name>
<comment type="caution">
    <text evidence="2">The sequence shown here is derived from an EMBL/GenBank/DDBJ whole genome shotgun (WGS) entry which is preliminary data.</text>
</comment>
<evidence type="ECO:0000313" key="3">
    <source>
        <dbReference type="Proteomes" id="UP001642464"/>
    </source>
</evidence>